<name>A0A915IBD6_ROMCU</name>
<dbReference type="Proteomes" id="UP000887565">
    <property type="component" value="Unplaced"/>
</dbReference>
<evidence type="ECO:0000313" key="1">
    <source>
        <dbReference type="Proteomes" id="UP000887565"/>
    </source>
</evidence>
<dbReference type="WBParaSite" id="nRc.2.0.1.t11093-RA">
    <property type="protein sequence ID" value="nRc.2.0.1.t11093-RA"/>
    <property type="gene ID" value="nRc.2.0.1.g11093"/>
</dbReference>
<sequence length="318" mass="34731">MIADSDSSAVVDDEDFGDFEESVAPIAESVAAVSVDKLATSLSAPDIQEIKILEDLDDLFDTIETILNETLGDESSHDGKEDCGQLLLNELLHNQGVNKETFVLWNSLKIIEESVALKFTYLKSGMFKTYAKSLNLDVSLAKSHRRNVPRFASHFNPLETLTPEKLPITLNSDDLDVLESAASCSSFASKNVARNTNDVKPVVNLDLNYFVSNDHSLSSIDSIASPPAQSSPVLNQTTTNGGTLLDKNANKLTNPMLPKFEIATVQSEALKLAEKLPDLNFMLSPVLMFPIKENYADTATTNNIGTNSDNTFVNKQNI</sequence>
<dbReference type="AlphaFoldDB" id="A0A915IBD6"/>
<evidence type="ECO:0000313" key="2">
    <source>
        <dbReference type="WBParaSite" id="nRc.2.0.1.t11093-RA"/>
    </source>
</evidence>
<organism evidence="1 2">
    <name type="scientific">Romanomermis culicivorax</name>
    <name type="common">Nematode worm</name>
    <dbReference type="NCBI Taxonomy" id="13658"/>
    <lineage>
        <taxon>Eukaryota</taxon>
        <taxon>Metazoa</taxon>
        <taxon>Ecdysozoa</taxon>
        <taxon>Nematoda</taxon>
        <taxon>Enoplea</taxon>
        <taxon>Dorylaimia</taxon>
        <taxon>Mermithida</taxon>
        <taxon>Mermithoidea</taxon>
        <taxon>Mermithidae</taxon>
        <taxon>Romanomermis</taxon>
    </lineage>
</organism>
<keyword evidence="1" id="KW-1185">Reference proteome</keyword>
<proteinExistence type="predicted"/>
<reference evidence="2" key="1">
    <citation type="submission" date="2022-11" db="UniProtKB">
        <authorList>
            <consortium name="WormBaseParasite"/>
        </authorList>
    </citation>
    <scope>IDENTIFICATION</scope>
</reference>
<protein>
    <submittedName>
        <fullName evidence="2">Uncharacterized protein</fullName>
    </submittedName>
</protein>
<accession>A0A915IBD6</accession>